<dbReference type="EMBL" id="JAULSX010000003">
    <property type="protein sequence ID" value="KAK3495369.1"/>
    <property type="molecule type" value="Genomic_DNA"/>
</dbReference>
<dbReference type="Proteomes" id="UP001285908">
    <property type="component" value="Unassembled WGS sequence"/>
</dbReference>
<organism evidence="3 4">
    <name type="scientific">Neurospora hispaniola</name>
    <dbReference type="NCBI Taxonomy" id="588809"/>
    <lineage>
        <taxon>Eukaryota</taxon>
        <taxon>Fungi</taxon>
        <taxon>Dikarya</taxon>
        <taxon>Ascomycota</taxon>
        <taxon>Pezizomycotina</taxon>
        <taxon>Sordariomycetes</taxon>
        <taxon>Sordariomycetidae</taxon>
        <taxon>Sordariales</taxon>
        <taxon>Sordariaceae</taxon>
        <taxon>Neurospora</taxon>
    </lineage>
</organism>
<dbReference type="PANTHER" id="PTHR35043:SF8">
    <property type="entry name" value="DUF4220 DOMAIN-CONTAINING PROTEIN"/>
    <property type="match status" value="1"/>
</dbReference>
<dbReference type="PANTHER" id="PTHR35043">
    <property type="entry name" value="TRANSCRIPTION FACTOR DOMAIN-CONTAINING PROTEIN"/>
    <property type="match status" value="1"/>
</dbReference>
<proteinExistence type="predicted"/>
<feature type="chain" id="PRO_5042486875" evidence="2">
    <location>
        <begin position="27"/>
        <end position="546"/>
    </location>
</feature>
<evidence type="ECO:0000313" key="3">
    <source>
        <dbReference type="EMBL" id="KAK3495369.1"/>
    </source>
</evidence>
<comment type="caution">
    <text evidence="3">The sequence shown here is derived from an EMBL/GenBank/DDBJ whole genome shotgun (WGS) entry which is preliminary data.</text>
</comment>
<dbReference type="AlphaFoldDB" id="A0AAJ0IB89"/>
<keyword evidence="2" id="KW-0732">Signal</keyword>
<evidence type="ECO:0000256" key="1">
    <source>
        <dbReference type="SAM" id="Phobius"/>
    </source>
</evidence>
<keyword evidence="1" id="KW-0472">Membrane</keyword>
<dbReference type="GeneID" id="87873810"/>
<evidence type="ECO:0000256" key="2">
    <source>
        <dbReference type="SAM" id="SignalP"/>
    </source>
</evidence>
<name>A0AAJ0IB89_9PEZI</name>
<dbReference type="RefSeq" id="XP_062694798.1">
    <property type="nucleotide sequence ID" value="XM_062836188.1"/>
</dbReference>
<feature type="signal peptide" evidence="2">
    <location>
        <begin position="1"/>
        <end position="26"/>
    </location>
</feature>
<sequence length="546" mass="62130">MASGSRASALCFTLSLVLWFCVRIRAQETTTELPTTTPLPDGDQQATVGWVSNPRRRGTLTLLIECLTTIFACTWTVLHLNVPAITDSTTTRVLRKAKWMAITVLFPEFIFAKAVCELRFALGMLDRVSRDVHDYPIDFQTVSEMKINDRSAWVLWAWTVEFEPLQRFLYKLLMWGTPSHSLALVEEGKVVREGKTFIEKSFSEKDRHRDGGAVLRVQKWTLSHAYYANMGGIVARKRMYEFTADNKESFLTHSYSVVRGDHLAVYGSRAWKFGHPLKELRLSEDDIKDKSKADWIVKTIAVFQIARLIFDLVTRGFPTPVEELAWRIAALVSTGSPILALAGSFAILQYTPRDLKRKLAEAVRDTLGCFNYVGEAALTNIDDDWWKAFTTALDESVQALIWIKHKESSRYEGHHLNAVWKTARELKTSAGQNLALKGEYEKWVRDSHPSPYVAFETHPHGAPEGMFQWFFSRCAEEPASVQSYQKAKKYRDIQAQRLLRVLNISSGIIYTAARLVLFGIMFSSLRAVPDGVYDTANWTRFVPSFS</sequence>
<keyword evidence="1" id="KW-1133">Transmembrane helix</keyword>
<reference evidence="3 4" key="1">
    <citation type="journal article" date="2023" name="Mol. Phylogenet. Evol.">
        <title>Genome-scale phylogeny and comparative genomics of the fungal order Sordariales.</title>
        <authorList>
            <person name="Hensen N."/>
            <person name="Bonometti L."/>
            <person name="Westerberg I."/>
            <person name="Brannstrom I.O."/>
            <person name="Guillou S."/>
            <person name="Cros-Aarteil S."/>
            <person name="Calhoun S."/>
            <person name="Haridas S."/>
            <person name="Kuo A."/>
            <person name="Mondo S."/>
            <person name="Pangilinan J."/>
            <person name="Riley R."/>
            <person name="LaButti K."/>
            <person name="Andreopoulos B."/>
            <person name="Lipzen A."/>
            <person name="Chen C."/>
            <person name="Yan M."/>
            <person name="Daum C."/>
            <person name="Ng V."/>
            <person name="Clum A."/>
            <person name="Steindorff A."/>
            <person name="Ohm R.A."/>
            <person name="Martin F."/>
            <person name="Silar P."/>
            <person name="Natvig D.O."/>
            <person name="Lalanne C."/>
            <person name="Gautier V."/>
            <person name="Ament-Velasquez S.L."/>
            <person name="Kruys A."/>
            <person name="Hutchinson M.I."/>
            <person name="Powell A.J."/>
            <person name="Barry K."/>
            <person name="Miller A.N."/>
            <person name="Grigoriev I.V."/>
            <person name="Debuchy R."/>
            <person name="Gladieux P."/>
            <person name="Hiltunen Thoren M."/>
            <person name="Johannesson H."/>
        </authorList>
    </citation>
    <scope>NUCLEOTIDE SEQUENCE [LARGE SCALE GENOMIC DNA]</scope>
    <source>
        <strain evidence="3 4">FGSC 10403</strain>
    </source>
</reference>
<keyword evidence="4" id="KW-1185">Reference proteome</keyword>
<feature type="transmembrane region" description="Helical" evidence="1">
    <location>
        <begin position="324"/>
        <end position="348"/>
    </location>
</feature>
<accession>A0AAJ0IB89</accession>
<feature type="transmembrane region" description="Helical" evidence="1">
    <location>
        <begin position="498"/>
        <end position="522"/>
    </location>
</feature>
<gene>
    <name evidence="3" type="ORF">B0T23DRAFT_357090</name>
</gene>
<keyword evidence="1" id="KW-0812">Transmembrane</keyword>
<protein>
    <submittedName>
        <fullName evidence="3">Uncharacterized protein</fullName>
    </submittedName>
</protein>
<evidence type="ECO:0000313" key="4">
    <source>
        <dbReference type="Proteomes" id="UP001285908"/>
    </source>
</evidence>